<dbReference type="Gene3D" id="2.160.20.120">
    <property type="match status" value="1"/>
</dbReference>
<organism evidence="2 3">
    <name type="scientific">Algoriphagus taiwanensis</name>
    <dbReference type="NCBI Taxonomy" id="1445656"/>
    <lineage>
        <taxon>Bacteria</taxon>
        <taxon>Pseudomonadati</taxon>
        <taxon>Bacteroidota</taxon>
        <taxon>Cytophagia</taxon>
        <taxon>Cytophagales</taxon>
        <taxon>Cyclobacteriaceae</taxon>
        <taxon>Algoriphagus</taxon>
    </lineage>
</organism>
<name>A0ABQ6Q0J6_9BACT</name>
<dbReference type="Proteomes" id="UP001307705">
    <property type="component" value="Unassembled WGS sequence"/>
</dbReference>
<sequence length="313" mass="33729">MKTQIKSLANWALLGSSLFLMTSCFEELDVVQQIDEEFTGIQMIEIESGFLEVNYQGIEGMEEVKLIGQLESSRGEKFRIDYSVDENRLLVQLDQKSGWSTGRNRGYLYITGPKAMALQIKGGSGEIKVLGINYPELAVSVGSGKILLEDVQADEIKAEVGSGSLVANQISGFVLGSVGSGEIKIRNMNGDLDWDASSGKIDLFNIEGAVNVEMSSGRVMMEKVKELQTIKISSGSVHAQQVGLGPKTFLSGSSGNFKIQTFSDLNSFNFDLKAGSGKVEVGDRGSSGTLLIDHGSPFTIYGQVSSGNIEIKN</sequence>
<feature type="domain" description="DUF4097" evidence="1">
    <location>
        <begin position="72"/>
        <end position="241"/>
    </location>
</feature>
<dbReference type="Pfam" id="PF13349">
    <property type="entry name" value="DUF4097"/>
    <property type="match status" value="1"/>
</dbReference>
<keyword evidence="3" id="KW-1185">Reference proteome</keyword>
<accession>A0ABQ6Q0J6</accession>
<evidence type="ECO:0000259" key="1">
    <source>
        <dbReference type="Pfam" id="PF13349"/>
    </source>
</evidence>
<gene>
    <name evidence="2" type="ORF">Ataiwa_08290</name>
</gene>
<evidence type="ECO:0000313" key="3">
    <source>
        <dbReference type="Proteomes" id="UP001307705"/>
    </source>
</evidence>
<dbReference type="PROSITE" id="PS51257">
    <property type="entry name" value="PROKAR_LIPOPROTEIN"/>
    <property type="match status" value="1"/>
</dbReference>
<comment type="caution">
    <text evidence="2">The sequence shown here is derived from an EMBL/GenBank/DDBJ whole genome shotgun (WGS) entry which is preliminary data.</text>
</comment>
<dbReference type="RefSeq" id="WP_338227370.1">
    <property type="nucleotide sequence ID" value="NZ_BTPE01000002.1"/>
</dbReference>
<proteinExistence type="predicted"/>
<evidence type="ECO:0000313" key="2">
    <source>
        <dbReference type="EMBL" id="GMQ32557.1"/>
    </source>
</evidence>
<reference evidence="2 3" key="1">
    <citation type="submission" date="2023-08" db="EMBL/GenBank/DDBJ databases">
        <title>Draft genome sequence of Algoriphagus taiwanensis.</title>
        <authorList>
            <person name="Takatani N."/>
            <person name="Hosokawa M."/>
            <person name="Sawabe T."/>
        </authorList>
    </citation>
    <scope>NUCLEOTIDE SEQUENCE [LARGE SCALE GENOMIC DNA]</scope>
    <source>
        <strain evidence="2 3">JCM 19755</strain>
    </source>
</reference>
<dbReference type="EMBL" id="BTPE01000002">
    <property type="protein sequence ID" value="GMQ32557.1"/>
    <property type="molecule type" value="Genomic_DNA"/>
</dbReference>
<protein>
    <recommendedName>
        <fullName evidence="1">DUF4097 domain-containing protein</fullName>
    </recommendedName>
</protein>
<dbReference type="InterPro" id="IPR025164">
    <property type="entry name" value="Toastrack_DUF4097"/>
</dbReference>